<evidence type="ECO:0000313" key="6">
    <source>
        <dbReference type="Proteomes" id="UP000599578"/>
    </source>
</evidence>
<dbReference type="InterPro" id="IPR052158">
    <property type="entry name" value="INH-QAR"/>
</dbReference>
<sequence length="336" mass="37508">MSTGLTPKGTQDVTSPLIPDDDGVVTLSFLLLPDYGMVSLMSAIEPLRIANRLAGRELYRWQCLSEDGQAVVASNGMALQHHLPLCDIPAPRNLFVNASFQPERHTAPDTLNWLRKLRRRGSLLGALDTGCYPLARAGLLKGREVTMHWEAAPVFQALYPDVRVSAELYEIDRGLITCAGGTAATDLMLHLIEQHAGPGLCARICDQTIRSAARPPSERQCQSLAQQHRIHHPRLRRVLELMEHHLEMPLAPETLAHRAHISLRQLERLCRRYLNASPSHYYLGLRLERARQLLRESDLSIAAVASACGFSTASHFCHCYRRRFGLTPGAQRREAA</sequence>
<keyword evidence="1" id="KW-0805">Transcription regulation</keyword>
<dbReference type="GO" id="GO:0003700">
    <property type="term" value="F:DNA-binding transcription factor activity"/>
    <property type="evidence" value="ECO:0007669"/>
    <property type="project" value="InterPro"/>
</dbReference>
<feature type="domain" description="HTH araC/xylS-type" evidence="4">
    <location>
        <begin position="236"/>
        <end position="334"/>
    </location>
</feature>
<evidence type="ECO:0000259" key="4">
    <source>
        <dbReference type="PROSITE" id="PS01124"/>
    </source>
</evidence>
<dbReference type="PANTHER" id="PTHR43130">
    <property type="entry name" value="ARAC-FAMILY TRANSCRIPTIONAL REGULATOR"/>
    <property type="match status" value="1"/>
</dbReference>
<dbReference type="CDD" id="cd03136">
    <property type="entry name" value="GATase1_AraC_ArgR_like"/>
    <property type="match status" value="1"/>
</dbReference>
<reference evidence="5 6" key="1">
    <citation type="journal article" date="2014" name="Int. J. Syst. Evol. Microbiol.">
        <title>Complete genome sequence of Corynebacterium casei LMG S-19264T (=DSM 44701T), isolated from a smear-ripened cheese.</title>
        <authorList>
            <consortium name="US DOE Joint Genome Institute (JGI-PGF)"/>
            <person name="Walter F."/>
            <person name="Albersmeier A."/>
            <person name="Kalinowski J."/>
            <person name="Ruckert C."/>
        </authorList>
    </citation>
    <scope>NUCLEOTIDE SEQUENCE [LARGE SCALE GENOMIC DNA]</scope>
    <source>
        <strain evidence="5 6">CGMCC 1.7286</strain>
    </source>
</reference>
<dbReference type="PROSITE" id="PS00041">
    <property type="entry name" value="HTH_ARAC_FAMILY_1"/>
    <property type="match status" value="1"/>
</dbReference>
<name>A0A917ZR89_9GAMM</name>
<accession>A0A917ZR89</accession>
<organism evidence="5 6">
    <name type="scientific">Marinobacterium nitratireducens</name>
    <dbReference type="NCBI Taxonomy" id="518897"/>
    <lineage>
        <taxon>Bacteria</taxon>
        <taxon>Pseudomonadati</taxon>
        <taxon>Pseudomonadota</taxon>
        <taxon>Gammaproteobacteria</taxon>
        <taxon>Oceanospirillales</taxon>
        <taxon>Oceanospirillaceae</taxon>
        <taxon>Marinobacterium</taxon>
    </lineage>
</organism>
<dbReference type="Proteomes" id="UP000599578">
    <property type="component" value="Unassembled WGS sequence"/>
</dbReference>
<dbReference type="Pfam" id="PF12833">
    <property type="entry name" value="HTH_18"/>
    <property type="match status" value="1"/>
</dbReference>
<evidence type="ECO:0000256" key="3">
    <source>
        <dbReference type="ARBA" id="ARBA00023163"/>
    </source>
</evidence>
<dbReference type="SUPFAM" id="SSF46689">
    <property type="entry name" value="Homeodomain-like"/>
    <property type="match status" value="2"/>
</dbReference>
<gene>
    <name evidence="5" type="primary">cdhR</name>
    <name evidence="5" type="ORF">GCM10011348_47080</name>
</gene>
<dbReference type="InterPro" id="IPR018062">
    <property type="entry name" value="HTH_AraC-typ_CS"/>
</dbReference>
<protein>
    <submittedName>
        <fullName evidence="5">HTH-type transcriptional regulator CdhR</fullName>
    </submittedName>
</protein>
<dbReference type="SUPFAM" id="SSF52317">
    <property type="entry name" value="Class I glutamine amidotransferase-like"/>
    <property type="match status" value="1"/>
</dbReference>
<dbReference type="SMART" id="SM00342">
    <property type="entry name" value="HTH_ARAC"/>
    <property type="match status" value="1"/>
</dbReference>
<dbReference type="InterPro" id="IPR009057">
    <property type="entry name" value="Homeodomain-like_sf"/>
</dbReference>
<evidence type="ECO:0000256" key="1">
    <source>
        <dbReference type="ARBA" id="ARBA00023015"/>
    </source>
</evidence>
<proteinExistence type="predicted"/>
<evidence type="ECO:0000256" key="2">
    <source>
        <dbReference type="ARBA" id="ARBA00023125"/>
    </source>
</evidence>
<dbReference type="RefSeq" id="WP_188863094.1">
    <property type="nucleotide sequence ID" value="NZ_BMLT01000023.1"/>
</dbReference>
<dbReference type="PANTHER" id="PTHR43130:SF3">
    <property type="entry name" value="HTH-TYPE TRANSCRIPTIONAL REGULATOR RV1931C"/>
    <property type="match status" value="1"/>
</dbReference>
<dbReference type="GO" id="GO:0043565">
    <property type="term" value="F:sequence-specific DNA binding"/>
    <property type="evidence" value="ECO:0007669"/>
    <property type="project" value="InterPro"/>
</dbReference>
<dbReference type="Gene3D" id="1.10.10.60">
    <property type="entry name" value="Homeodomain-like"/>
    <property type="match status" value="1"/>
</dbReference>
<keyword evidence="6" id="KW-1185">Reference proteome</keyword>
<comment type="caution">
    <text evidence="5">The sequence shown here is derived from an EMBL/GenBank/DDBJ whole genome shotgun (WGS) entry which is preliminary data.</text>
</comment>
<keyword evidence="2" id="KW-0238">DNA-binding</keyword>
<dbReference type="Pfam" id="PF01965">
    <property type="entry name" value="DJ-1_PfpI"/>
    <property type="match status" value="1"/>
</dbReference>
<dbReference type="InterPro" id="IPR018060">
    <property type="entry name" value="HTH_AraC"/>
</dbReference>
<evidence type="ECO:0000313" key="5">
    <source>
        <dbReference type="EMBL" id="GGO89401.1"/>
    </source>
</evidence>
<dbReference type="AlphaFoldDB" id="A0A917ZR89"/>
<dbReference type="EMBL" id="BMLT01000023">
    <property type="protein sequence ID" value="GGO89401.1"/>
    <property type="molecule type" value="Genomic_DNA"/>
</dbReference>
<keyword evidence="3" id="KW-0804">Transcription</keyword>
<dbReference type="InterPro" id="IPR002818">
    <property type="entry name" value="DJ-1/PfpI"/>
</dbReference>
<dbReference type="Gene3D" id="3.40.50.880">
    <property type="match status" value="1"/>
</dbReference>
<dbReference type="InterPro" id="IPR029062">
    <property type="entry name" value="Class_I_gatase-like"/>
</dbReference>
<dbReference type="PROSITE" id="PS01124">
    <property type="entry name" value="HTH_ARAC_FAMILY_2"/>
    <property type="match status" value="1"/>
</dbReference>